<proteinExistence type="predicted"/>
<dbReference type="PROSITE" id="PS51257">
    <property type="entry name" value="PROKAR_LIPOPROTEIN"/>
    <property type="match status" value="1"/>
</dbReference>
<sequence>MKFGISTILVLVSLISCKKSESSLNKFGGTWYDTEYIIPNRSTLKINIDGTFKYASAGCDWRVVSKGNWKRFGDTIELNSTSSDTCYRMFPFVECISYGEYDRKNILTIPNCEPTNNKSFAIFTKEKFYLKNDSLVYKLKQNSGCPDTLKIIFAKTEKIRR</sequence>
<protein>
    <recommendedName>
        <fullName evidence="2">Lipocalin-like domain-containing protein</fullName>
    </recommendedName>
</protein>
<accession>A0AAT9H6A9</accession>
<dbReference type="AlphaFoldDB" id="A0AAT9H6A9"/>
<organism evidence="1">
    <name type="scientific">Flavobacterium sp. CFS9</name>
    <dbReference type="NCBI Taxonomy" id="3143118"/>
    <lineage>
        <taxon>Bacteria</taxon>
        <taxon>Pseudomonadati</taxon>
        <taxon>Bacteroidota</taxon>
        <taxon>Flavobacteriia</taxon>
        <taxon>Flavobacteriales</taxon>
        <taxon>Flavobacteriaceae</taxon>
        <taxon>Flavobacterium</taxon>
    </lineage>
</organism>
<dbReference type="EMBL" id="AP031573">
    <property type="protein sequence ID" value="BFM45240.1"/>
    <property type="molecule type" value="Genomic_DNA"/>
</dbReference>
<gene>
    <name evidence="1" type="ORF">CFS9_38810</name>
</gene>
<evidence type="ECO:0000313" key="1">
    <source>
        <dbReference type="EMBL" id="BFM45240.1"/>
    </source>
</evidence>
<name>A0AAT9H6A9_9FLAO</name>
<reference evidence="1" key="1">
    <citation type="submission" date="2024-05" db="EMBL/GenBank/DDBJ databases">
        <title>Whole-Genome Sequence of CFS9, a Potential Fish Probiotic Isolated from the Body Surface of Silurus asotus.</title>
        <authorList>
            <person name="Kojima M."/>
            <person name="Tobioka K."/>
            <person name="Yokota K."/>
            <person name="Nakatani H."/>
            <person name="Hori K."/>
            <person name="Tamaru Y."/>
            <person name="Okazaki F."/>
        </authorList>
    </citation>
    <scope>NUCLEOTIDE SEQUENCE</scope>
    <source>
        <strain evidence="1">CFS9</strain>
    </source>
</reference>
<evidence type="ECO:0008006" key="2">
    <source>
        <dbReference type="Google" id="ProtNLM"/>
    </source>
</evidence>
<dbReference type="RefSeq" id="WP_369616242.1">
    <property type="nucleotide sequence ID" value="NZ_AP031573.1"/>
</dbReference>